<dbReference type="InterPro" id="IPR002036">
    <property type="entry name" value="YbeY"/>
</dbReference>
<comment type="cofactor">
    <cofactor evidence="7">
        <name>Zn(2+)</name>
        <dbReference type="ChEBI" id="CHEBI:29105"/>
    </cofactor>
    <text evidence="7">Binds 1 zinc ion.</text>
</comment>
<evidence type="ECO:0000256" key="6">
    <source>
        <dbReference type="ARBA" id="ARBA00022833"/>
    </source>
</evidence>
<dbReference type="EC" id="3.1.-.-" evidence="7"/>
<dbReference type="EMBL" id="BJYV01000006">
    <property type="protein sequence ID" value="GEO21090.1"/>
    <property type="molecule type" value="Genomic_DNA"/>
</dbReference>
<dbReference type="InterPro" id="IPR023091">
    <property type="entry name" value="MetalPrtase_cat_dom_sf_prd"/>
</dbReference>
<evidence type="ECO:0000256" key="3">
    <source>
        <dbReference type="ARBA" id="ARBA00022723"/>
    </source>
</evidence>
<dbReference type="GO" id="GO:0006364">
    <property type="term" value="P:rRNA processing"/>
    <property type="evidence" value="ECO:0007669"/>
    <property type="project" value="UniProtKB-UniRule"/>
</dbReference>
<dbReference type="Pfam" id="PF02130">
    <property type="entry name" value="YbeY"/>
    <property type="match status" value="1"/>
</dbReference>
<dbReference type="AlphaFoldDB" id="A0A512CAA0"/>
<dbReference type="PANTHER" id="PTHR46986">
    <property type="entry name" value="ENDORIBONUCLEASE YBEY, CHLOROPLASTIC"/>
    <property type="match status" value="1"/>
</dbReference>
<evidence type="ECO:0000256" key="1">
    <source>
        <dbReference type="ARBA" id="ARBA00010875"/>
    </source>
</evidence>
<proteinExistence type="inferred from homology"/>
<sequence length="149" mass="17334">MAINFFEEEIKSSLTSKRMVKEWIKQIAGNKGFKIVTLNYIFCTDEYLLDININYLNHDTYTDIVTFDQSEKETEIEGDIYISIDRVKENANNQQTEYKEELLRVLAHGLLHLCGYKDKTKLDKAEMRNEENLSLSLFPTATVPRGTVK</sequence>
<feature type="binding site" evidence="7">
    <location>
        <position position="112"/>
    </location>
    <ligand>
        <name>Zn(2+)</name>
        <dbReference type="ChEBI" id="CHEBI:29105"/>
        <note>catalytic</note>
    </ligand>
</feature>
<comment type="caution">
    <text evidence="8">The sequence shown here is derived from an EMBL/GenBank/DDBJ whole genome shotgun (WGS) entry which is preliminary data.</text>
</comment>
<dbReference type="GO" id="GO:0004521">
    <property type="term" value="F:RNA endonuclease activity"/>
    <property type="evidence" value="ECO:0007669"/>
    <property type="project" value="UniProtKB-UniRule"/>
</dbReference>
<gene>
    <name evidence="7 8" type="primary">ybeY</name>
    <name evidence="8" type="ORF">CQA01_16240</name>
</gene>
<keyword evidence="7" id="KW-0698">rRNA processing</keyword>
<feature type="binding site" evidence="7">
    <location>
        <position position="108"/>
    </location>
    <ligand>
        <name>Zn(2+)</name>
        <dbReference type="ChEBI" id="CHEBI:29105"/>
        <note>catalytic</note>
    </ligand>
</feature>
<reference evidence="8 9" key="1">
    <citation type="submission" date="2019-07" db="EMBL/GenBank/DDBJ databases">
        <title>Whole genome shotgun sequence of Cyclobacterium qasimii NBRC 106168.</title>
        <authorList>
            <person name="Hosoyama A."/>
            <person name="Uohara A."/>
            <person name="Ohji S."/>
            <person name="Ichikawa N."/>
        </authorList>
    </citation>
    <scope>NUCLEOTIDE SEQUENCE [LARGE SCALE GENOMIC DNA]</scope>
    <source>
        <strain evidence="8 9">NBRC 106168</strain>
    </source>
</reference>
<dbReference type="PANTHER" id="PTHR46986:SF1">
    <property type="entry name" value="ENDORIBONUCLEASE YBEY, CHLOROPLASTIC"/>
    <property type="match status" value="1"/>
</dbReference>
<keyword evidence="4 7" id="KW-0255">Endonuclease</keyword>
<comment type="similarity">
    <text evidence="1 7">Belongs to the endoribonuclease YbeY family.</text>
</comment>
<dbReference type="HAMAP" id="MF_00009">
    <property type="entry name" value="Endoribonucl_YbeY"/>
    <property type="match status" value="1"/>
</dbReference>
<dbReference type="Proteomes" id="UP000321301">
    <property type="component" value="Unassembled WGS sequence"/>
</dbReference>
<dbReference type="GO" id="GO:0005737">
    <property type="term" value="C:cytoplasm"/>
    <property type="evidence" value="ECO:0007669"/>
    <property type="project" value="UniProtKB-SubCell"/>
</dbReference>
<keyword evidence="5 7" id="KW-0378">Hydrolase</keyword>
<evidence type="ECO:0000256" key="5">
    <source>
        <dbReference type="ARBA" id="ARBA00022801"/>
    </source>
</evidence>
<keyword evidence="7" id="KW-0963">Cytoplasm</keyword>
<evidence type="ECO:0000256" key="2">
    <source>
        <dbReference type="ARBA" id="ARBA00022722"/>
    </source>
</evidence>
<feature type="binding site" evidence="7">
    <location>
        <position position="118"/>
    </location>
    <ligand>
        <name>Zn(2+)</name>
        <dbReference type="ChEBI" id="CHEBI:29105"/>
        <note>catalytic</note>
    </ligand>
</feature>
<comment type="function">
    <text evidence="7">Single strand-specific metallo-endoribonuclease involved in late-stage 70S ribosome quality control and in maturation of the 3' terminus of the 16S rRNA.</text>
</comment>
<dbReference type="NCBIfam" id="TIGR00043">
    <property type="entry name" value="rRNA maturation RNase YbeY"/>
    <property type="match status" value="1"/>
</dbReference>
<keyword evidence="7" id="KW-0690">Ribosome biogenesis</keyword>
<keyword evidence="2 7" id="KW-0540">Nuclease</keyword>
<evidence type="ECO:0000313" key="8">
    <source>
        <dbReference type="EMBL" id="GEO21090.1"/>
    </source>
</evidence>
<keyword evidence="3 7" id="KW-0479">Metal-binding</keyword>
<dbReference type="GO" id="GO:0004222">
    <property type="term" value="F:metalloendopeptidase activity"/>
    <property type="evidence" value="ECO:0007669"/>
    <property type="project" value="InterPro"/>
</dbReference>
<evidence type="ECO:0000256" key="7">
    <source>
        <dbReference type="HAMAP-Rule" id="MF_00009"/>
    </source>
</evidence>
<dbReference type="RefSeq" id="WP_020889692.1">
    <property type="nucleotide sequence ID" value="NZ_BJYV01000006.1"/>
</dbReference>
<evidence type="ECO:0000256" key="4">
    <source>
        <dbReference type="ARBA" id="ARBA00022759"/>
    </source>
</evidence>
<dbReference type="Gene3D" id="3.40.390.30">
    <property type="entry name" value="Metalloproteases ('zincins'), catalytic domain"/>
    <property type="match status" value="1"/>
</dbReference>
<keyword evidence="6 7" id="KW-0862">Zinc</keyword>
<dbReference type="SUPFAM" id="SSF55486">
    <property type="entry name" value="Metalloproteases ('zincins'), catalytic domain"/>
    <property type="match status" value="1"/>
</dbReference>
<accession>A0A512CAA0</accession>
<keyword evidence="9" id="KW-1185">Reference proteome</keyword>
<name>A0A512CAA0_9BACT</name>
<comment type="subcellular location">
    <subcellularLocation>
        <location evidence="7">Cytoplasm</location>
    </subcellularLocation>
</comment>
<evidence type="ECO:0000313" key="9">
    <source>
        <dbReference type="Proteomes" id="UP000321301"/>
    </source>
</evidence>
<protein>
    <recommendedName>
        <fullName evidence="7">Endoribonuclease YbeY</fullName>
        <ecNumber evidence="7">3.1.-.-</ecNumber>
    </recommendedName>
</protein>
<organism evidence="8 9">
    <name type="scientific">Cyclobacterium qasimii</name>
    <dbReference type="NCBI Taxonomy" id="1350429"/>
    <lineage>
        <taxon>Bacteria</taxon>
        <taxon>Pseudomonadati</taxon>
        <taxon>Bacteroidota</taxon>
        <taxon>Cytophagia</taxon>
        <taxon>Cytophagales</taxon>
        <taxon>Cyclobacteriaceae</taxon>
        <taxon>Cyclobacterium</taxon>
    </lineage>
</organism>
<dbReference type="GO" id="GO:0008270">
    <property type="term" value="F:zinc ion binding"/>
    <property type="evidence" value="ECO:0007669"/>
    <property type="project" value="UniProtKB-UniRule"/>
</dbReference>